<dbReference type="PANTHER" id="PTHR33164">
    <property type="entry name" value="TRANSCRIPTIONAL REGULATOR, MARR FAMILY"/>
    <property type="match status" value="1"/>
</dbReference>
<dbReference type="SMART" id="SM00347">
    <property type="entry name" value="HTH_MARR"/>
    <property type="match status" value="1"/>
</dbReference>
<keyword evidence="4" id="KW-1185">Reference proteome</keyword>
<evidence type="ECO:0000313" key="4">
    <source>
        <dbReference type="Proteomes" id="UP000503441"/>
    </source>
</evidence>
<dbReference type="InterPro" id="IPR036390">
    <property type="entry name" value="WH_DNA-bd_sf"/>
</dbReference>
<evidence type="ECO:0000313" key="3">
    <source>
        <dbReference type="EMBL" id="QIM19839.1"/>
    </source>
</evidence>
<proteinExistence type="predicted"/>
<dbReference type="EMBL" id="CP049933">
    <property type="protein sequence ID" value="QIM19839.1"/>
    <property type="molecule type" value="Genomic_DNA"/>
</dbReference>
<dbReference type="Proteomes" id="UP000503441">
    <property type="component" value="Chromosome"/>
</dbReference>
<organism evidence="3 4">
    <name type="scientific">Leucobacter coleopterorum</name>
    <dbReference type="NCBI Taxonomy" id="2714933"/>
    <lineage>
        <taxon>Bacteria</taxon>
        <taxon>Bacillati</taxon>
        <taxon>Actinomycetota</taxon>
        <taxon>Actinomycetes</taxon>
        <taxon>Micrococcales</taxon>
        <taxon>Microbacteriaceae</taxon>
        <taxon>Leucobacter</taxon>
    </lineage>
</organism>
<dbReference type="InterPro" id="IPR000835">
    <property type="entry name" value="HTH_MarR-typ"/>
</dbReference>
<feature type="region of interest" description="Disordered" evidence="1">
    <location>
        <begin position="155"/>
        <end position="177"/>
    </location>
</feature>
<dbReference type="CDD" id="cd00090">
    <property type="entry name" value="HTH_ARSR"/>
    <property type="match status" value="1"/>
</dbReference>
<dbReference type="InterPro" id="IPR036388">
    <property type="entry name" value="WH-like_DNA-bd_sf"/>
</dbReference>
<dbReference type="Gene3D" id="1.10.10.10">
    <property type="entry name" value="Winged helix-like DNA-binding domain superfamily/Winged helix DNA-binding domain"/>
    <property type="match status" value="1"/>
</dbReference>
<sequence length="177" mass="19372">MQTVASEASAIPNQPPQSDELIAEIIAEFSQVFAFARARWARYAEEVHPELKGVGIMVLQTILRKGPITATQLSQLLGMDKAVVSRQVTKLREFDLIEAEAAAEDRRVVLLTASPAAQAAIEELHAHTSHDYRQRFQGWQTNDLAALREALHRFNGAAPAGPTARQPAAPAQLSRAE</sequence>
<evidence type="ECO:0000259" key="2">
    <source>
        <dbReference type="SMART" id="SM00347"/>
    </source>
</evidence>
<gene>
    <name evidence="3" type="ORF">G7066_13500</name>
</gene>
<dbReference type="Pfam" id="PF12802">
    <property type="entry name" value="MarR_2"/>
    <property type="match status" value="1"/>
</dbReference>
<evidence type="ECO:0000256" key="1">
    <source>
        <dbReference type="SAM" id="MobiDB-lite"/>
    </source>
</evidence>
<dbReference type="InterPro" id="IPR011991">
    <property type="entry name" value="ArsR-like_HTH"/>
</dbReference>
<protein>
    <submittedName>
        <fullName evidence="3">MarR family transcriptional regulator</fullName>
    </submittedName>
</protein>
<name>A0ABX6JZS9_9MICO</name>
<dbReference type="PANTHER" id="PTHR33164:SF57">
    <property type="entry name" value="MARR-FAMILY TRANSCRIPTIONAL REGULATOR"/>
    <property type="match status" value="1"/>
</dbReference>
<reference evidence="3 4" key="1">
    <citation type="submission" date="2020-03" db="EMBL/GenBank/DDBJ databases">
        <title>Leucobacter sp. nov., isolated from beetles.</title>
        <authorList>
            <person name="Hyun D.-W."/>
            <person name="Bae J.-W."/>
        </authorList>
    </citation>
    <scope>NUCLEOTIDE SEQUENCE [LARGE SCALE GENOMIC DNA]</scope>
    <source>
        <strain evidence="3 4">HDW9A</strain>
    </source>
</reference>
<feature type="domain" description="HTH marR-type" evidence="2">
    <location>
        <begin position="44"/>
        <end position="144"/>
    </location>
</feature>
<accession>A0ABX6JZS9</accession>
<dbReference type="SUPFAM" id="SSF46785">
    <property type="entry name" value="Winged helix' DNA-binding domain"/>
    <property type="match status" value="1"/>
</dbReference>
<dbReference type="InterPro" id="IPR039422">
    <property type="entry name" value="MarR/SlyA-like"/>
</dbReference>